<dbReference type="PROSITE" id="PS50011">
    <property type="entry name" value="PROTEIN_KINASE_DOM"/>
    <property type="match status" value="1"/>
</dbReference>
<protein>
    <submittedName>
        <fullName evidence="5">Protein kinase family protein</fullName>
    </submittedName>
</protein>
<dbReference type="PANTHER" id="PTHR44167:SF31">
    <property type="entry name" value="PROTEIN CBG02007"/>
    <property type="match status" value="1"/>
</dbReference>
<name>A0ABV6GKT2_9BACI</name>
<keyword evidence="3" id="KW-0812">Transmembrane</keyword>
<dbReference type="InterPro" id="IPR011009">
    <property type="entry name" value="Kinase-like_dom_sf"/>
</dbReference>
<evidence type="ECO:0000313" key="6">
    <source>
        <dbReference type="Proteomes" id="UP001589854"/>
    </source>
</evidence>
<evidence type="ECO:0000256" key="3">
    <source>
        <dbReference type="SAM" id="Phobius"/>
    </source>
</evidence>
<dbReference type="Gene3D" id="1.10.510.10">
    <property type="entry name" value="Transferase(Phosphotransferase) domain 1"/>
    <property type="match status" value="1"/>
</dbReference>
<sequence>MMNNTSMNQACKLKPGTSLIGKWNKNIYTMIRLLGEGATGVVYLADSDQGRVALKLSENSLSITSEVNVLKHFSKVQGSSLGPCLLDVDDFIQPNTQKIIPFYVMEYVGGTDFLTFVQGKGIEWVDVLILQLLTNLEQLHRHGWVFGDLKPDNLIVSGPPTKIRCIDVGGTTMQGRSIKEFTEFFDRGYWGLGTRKAEPAYDLFAVAMIMVNVAYPKRFSKKTDGTEGKIHLFEAIDQDTFLKKHKQMLVNAILGKYNSAAEMKQDLLVIVSTATSKPARSNNGTKSKRVQQNRPTASTRKQVKQSNKRKKTSGLLETIVILIGVFLIYSLYVMQNLM</sequence>
<dbReference type="RefSeq" id="WP_378938359.1">
    <property type="nucleotide sequence ID" value="NZ_JBHLVO010000032.1"/>
</dbReference>
<dbReference type="InterPro" id="IPR017441">
    <property type="entry name" value="Protein_kinase_ATP_BS"/>
</dbReference>
<evidence type="ECO:0000259" key="4">
    <source>
        <dbReference type="PROSITE" id="PS50011"/>
    </source>
</evidence>
<keyword evidence="1" id="KW-0547">Nucleotide-binding</keyword>
<feature type="domain" description="Protein kinase" evidence="4">
    <location>
        <begin position="28"/>
        <end position="327"/>
    </location>
</feature>
<dbReference type="EMBL" id="JBHLVO010000032">
    <property type="protein sequence ID" value="MFC0274280.1"/>
    <property type="molecule type" value="Genomic_DNA"/>
</dbReference>
<evidence type="ECO:0000313" key="5">
    <source>
        <dbReference type="EMBL" id="MFC0274280.1"/>
    </source>
</evidence>
<keyword evidence="5" id="KW-0418">Kinase</keyword>
<dbReference type="Gene3D" id="3.30.200.20">
    <property type="entry name" value="Phosphorylase Kinase, domain 1"/>
    <property type="match status" value="1"/>
</dbReference>
<evidence type="ECO:0000256" key="2">
    <source>
        <dbReference type="SAM" id="MobiDB-lite"/>
    </source>
</evidence>
<dbReference type="SUPFAM" id="SSF56112">
    <property type="entry name" value="Protein kinase-like (PK-like)"/>
    <property type="match status" value="1"/>
</dbReference>
<dbReference type="GO" id="GO:0016301">
    <property type="term" value="F:kinase activity"/>
    <property type="evidence" value="ECO:0007669"/>
    <property type="project" value="UniProtKB-KW"/>
</dbReference>
<dbReference type="InterPro" id="IPR000719">
    <property type="entry name" value="Prot_kinase_dom"/>
</dbReference>
<dbReference type="Proteomes" id="UP001589854">
    <property type="component" value="Unassembled WGS sequence"/>
</dbReference>
<feature type="binding site" evidence="1">
    <location>
        <position position="55"/>
    </location>
    <ligand>
        <name>ATP</name>
        <dbReference type="ChEBI" id="CHEBI:30616"/>
    </ligand>
</feature>
<dbReference type="PROSITE" id="PS00107">
    <property type="entry name" value="PROTEIN_KINASE_ATP"/>
    <property type="match status" value="1"/>
</dbReference>
<keyword evidence="6" id="KW-1185">Reference proteome</keyword>
<evidence type="ECO:0000256" key="1">
    <source>
        <dbReference type="PROSITE-ProRule" id="PRU10141"/>
    </source>
</evidence>
<keyword evidence="3" id="KW-0472">Membrane</keyword>
<dbReference type="Pfam" id="PF00069">
    <property type="entry name" value="Pkinase"/>
    <property type="match status" value="1"/>
</dbReference>
<gene>
    <name evidence="5" type="ORF">ACFFIX_23310</name>
</gene>
<keyword evidence="1" id="KW-0067">ATP-binding</keyword>
<organism evidence="5 6">
    <name type="scientific">Metabacillus herbersteinensis</name>
    <dbReference type="NCBI Taxonomy" id="283816"/>
    <lineage>
        <taxon>Bacteria</taxon>
        <taxon>Bacillati</taxon>
        <taxon>Bacillota</taxon>
        <taxon>Bacilli</taxon>
        <taxon>Bacillales</taxon>
        <taxon>Bacillaceae</taxon>
        <taxon>Metabacillus</taxon>
    </lineage>
</organism>
<accession>A0ABV6GKT2</accession>
<dbReference type="PANTHER" id="PTHR44167">
    <property type="entry name" value="OVARIAN-SPECIFIC SERINE/THREONINE-PROTEIN KINASE LOK-RELATED"/>
    <property type="match status" value="1"/>
</dbReference>
<comment type="caution">
    <text evidence="5">The sequence shown here is derived from an EMBL/GenBank/DDBJ whole genome shotgun (WGS) entry which is preliminary data.</text>
</comment>
<reference evidence="5 6" key="1">
    <citation type="submission" date="2024-09" db="EMBL/GenBank/DDBJ databases">
        <authorList>
            <person name="Sun Q."/>
            <person name="Mori K."/>
        </authorList>
    </citation>
    <scope>NUCLEOTIDE SEQUENCE [LARGE SCALE GENOMIC DNA]</scope>
    <source>
        <strain evidence="5 6">CCM 7228</strain>
    </source>
</reference>
<proteinExistence type="predicted"/>
<keyword evidence="3" id="KW-1133">Transmembrane helix</keyword>
<feature type="transmembrane region" description="Helical" evidence="3">
    <location>
        <begin position="314"/>
        <end position="332"/>
    </location>
</feature>
<feature type="region of interest" description="Disordered" evidence="2">
    <location>
        <begin position="277"/>
        <end position="309"/>
    </location>
</feature>
<keyword evidence="5" id="KW-0808">Transferase</keyword>
<dbReference type="SMART" id="SM00220">
    <property type="entry name" value="S_TKc"/>
    <property type="match status" value="1"/>
</dbReference>